<dbReference type="NCBIfam" id="TIGR03939">
    <property type="entry name" value="PGA_TPR_OMP"/>
    <property type="match status" value="1"/>
</dbReference>
<feature type="repeat" description="TPR" evidence="1">
    <location>
        <begin position="201"/>
        <end position="234"/>
    </location>
</feature>
<name>A0A1D8ARY2_9BACT</name>
<dbReference type="InterPro" id="IPR049003">
    <property type="entry name" value="PgaA_barrel"/>
</dbReference>
<proteinExistence type="predicted"/>
<dbReference type="InterPro" id="IPR011990">
    <property type="entry name" value="TPR-like_helical_dom_sf"/>
</dbReference>
<gene>
    <name evidence="3" type="primary">pgaA</name>
    <name evidence="3" type="ORF">Verru16b_00682</name>
</gene>
<accession>A0A1D8ARY2</accession>
<evidence type="ECO:0000259" key="2">
    <source>
        <dbReference type="Pfam" id="PF21197"/>
    </source>
</evidence>
<keyword evidence="4" id="KW-1185">Reference proteome</keyword>
<dbReference type="GO" id="GO:1901515">
    <property type="term" value="F:poly-beta-1,6-N-acetyl-D-glucosamine transmembrane transporter activity"/>
    <property type="evidence" value="ECO:0007669"/>
    <property type="project" value="InterPro"/>
</dbReference>
<dbReference type="Gene3D" id="1.25.40.10">
    <property type="entry name" value="Tetratricopeptide repeat domain"/>
    <property type="match status" value="1"/>
</dbReference>
<evidence type="ECO:0000256" key="1">
    <source>
        <dbReference type="PROSITE-ProRule" id="PRU00339"/>
    </source>
</evidence>
<dbReference type="RefSeq" id="WP_069960960.1">
    <property type="nucleotide sequence ID" value="NZ_CP016094.1"/>
</dbReference>
<dbReference type="PROSITE" id="PS50005">
    <property type="entry name" value="TPR"/>
    <property type="match status" value="1"/>
</dbReference>
<keyword evidence="1" id="KW-0802">TPR repeat</keyword>
<dbReference type="OrthoDB" id="5405060at2"/>
<dbReference type="Proteomes" id="UP000095228">
    <property type="component" value="Chromosome"/>
</dbReference>
<dbReference type="InterPro" id="IPR019734">
    <property type="entry name" value="TPR_rpt"/>
</dbReference>
<dbReference type="SUPFAM" id="SSF48452">
    <property type="entry name" value="TPR-like"/>
    <property type="match status" value="1"/>
</dbReference>
<dbReference type="STRING" id="1838286.Verru16b_00682"/>
<dbReference type="AlphaFoldDB" id="A0A1D8ARY2"/>
<dbReference type="KEGG" id="obg:Verru16b_00682"/>
<protein>
    <submittedName>
        <fullName evidence="3">Poly-beta-1,6-N-acetyl-D-glucosamine export protein</fullName>
    </submittedName>
</protein>
<organism evidence="3 4">
    <name type="scientific">Lacunisphaera limnophila</name>
    <dbReference type="NCBI Taxonomy" id="1838286"/>
    <lineage>
        <taxon>Bacteria</taxon>
        <taxon>Pseudomonadati</taxon>
        <taxon>Verrucomicrobiota</taxon>
        <taxon>Opitutia</taxon>
        <taxon>Opitutales</taxon>
        <taxon>Opitutaceae</taxon>
        <taxon>Lacunisphaera</taxon>
    </lineage>
</organism>
<reference evidence="3 4" key="1">
    <citation type="submission" date="2016-06" db="EMBL/GenBank/DDBJ databases">
        <title>Three novel species with peptidoglycan cell walls form the new genus Lacunisphaera gen. nov. in the family Opitutaceae of the verrucomicrobial subdivision 4.</title>
        <authorList>
            <person name="Rast P."/>
            <person name="Gloeckner I."/>
            <person name="Jogler M."/>
            <person name="Boedeker C."/>
            <person name="Jeske O."/>
            <person name="Wiegand S."/>
            <person name="Reinhardt R."/>
            <person name="Schumann P."/>
            <person name="Rohde M."/>
            <person name="Spring S."/>
            <person name="Gloeckner F.O."/>
            <person name="Jogler C."/>
        </authorList>
    </citation>
    <scope>NUCLEOTIDE SEQUENCE [LARGE SCALE GENOMIC DNA]</scope>
    <source>
        <strain evidence="3 4">IG16b</strain>
    </source>
</reference>
<feature type="domain" description="PgaA membrane beta barrel" evidence="2">
    <location>
        <begin position="414"/>
        <end position="688"/>
    </location>
</feature>
<dbReference type="Pfam" id="PF21197">
    <property type="entry name" value="PgaA_barrel"/>
    <property type="match status" value="1"/>
</dbReference>
<evidence type="ECO:0000313" key="3">
    <source>
        <dbReference type="EMBL" id="AOS43630.1"/>
    </source>
</evidence>
<dbReference type="EMBL" id="CP016094">
    <property type="protein sequence ID" value="AOS43630.1"/>
    <property type="molecule type" value="Genomic_DNA"/>
</dbReference>
<sequence>MPTTRHLLLLFPLALGLVRADPRTDAVQLARVGDFGRALPVLEQLAAGGDATAQADLVAVYTWAGRPADALAAWSALPPDARPGWVQTDVARALADLGGGLGARAVAGAGDPALDAAAGASLTRLTTVGDRDPAQRFATADRALADLGRQLVAARARPEPDGGIIRRLTLDRWVALRARVRMAEIAAEFSRWPEPATALPPYALAAVGDALLYLEKPEQARELYREARRRDPDNLELAQSLFYAEVECEDFAAAYALVDALDAAQPAGFTYTTEAAPRDNPDKLGLAVTAALARYYADELASAWRRIEPLARAAPGNGYVRRESAAVMAARGWPRRALTELARVETLDPGETATHLARTELLFATRQYAATDDAITALGAAYPENKAVQRLLRNRELLGRPEFYLSYEHENGGGPDLSGGSWGAQAELWAPPLAHEWRLMAGYTAAQAAIPEGEVDLAVPVAGLEWRRGFVDLLAQAGRLESTRDSTHARLRGRWQATDTWSAEVTAAAHTPDLPLRALHYGLTADSLAASLGWAPHESRRLTVGGQATRFSSGNRRTEGSATWRERLYERPHLDLDLLLDASVQTNSRSGEPYYAPARAWDGGVGLEANHVIHRRYRTAWVQEASLHLGRRAERGFGAGTGWSAGYGLRRDFSDALAGHVTITTGSARYDGANERFTRWELSLHGRF</sequence>
<evidence type="ECO:0000313" key="4">
    <source>
        <dbReference type="Proteomes" id="UP000095228"/>
    </source>
</evidence>
<dbReference type="InterPro" id="IPR023870">
    <property type="entry name" value="PGA_export_porin_PgaA"/>
</dbReference>